<organism evidence="2 3">
    <name type="scientific">Lysobacter korlensis</name>
    <dbReference type="NCBI Taxonomy" id="553636"/>
    <lineage>
        <taxon>Bacteria</taxon>
        <taxon>Pseudomonadati</taxon>
        <taxon>Pseudomonadota</taxon>
        <taxon>Gammaproteobacteria</taxon>
        <taxon>Lysobacterales</taxon>
        <taxon>Lysobacteraceae</taxon>
        <taxon>Lysobacter</taxon>
    </lineage>
</organism>
<evidence type="ECO:0000256" key="1">
    <source>
        <dbReference type="SAM" id="SignalP"/>
    </source>
</evidence>
<dbReference type="Pfam" id="PF12028">
    <property type="entry name" value="DUF3515"/>
    <property type="match status" value="1"/>
</dbReference>
<dbReference type="RefSeq" id="WP_386668731.1">
    <property type="nucleotide sequence ID" value="NZ_JBHLTG010000002.1"/>
</dbReference>
<sequence length="158" mass="16135">MKRTSGAISAAVLGTLVAAALAGCSGPVTMDPAPDANNPECASVIVNVPERLAGLVPRETDAQSTKAWGDPTSVRLRCGVPVPAPTAEFPCITVDGVDWLRDAADEPVTVFTTYGRDPAVQVIIDGAVVGGEPVLTGLAGAVSQVPAERECVDVTDVR</sequence>
<comment type="caution">
    <text evidence="2">The sequence shown here is derived from an EMBL/GenBank/DDBJ whole genome shotgun (WGS) entry which is preliminary data.</text>
</comment>
<keyword evidence="1" id="KW-0732">Signal</keyword>
<dbReference type="Proteomes" id="UP001589896">
    <property type="component" value="Unassembled WGS sequence"/>
</dbReference>
<feature type="signal peptide" evidence="1">
    <location>
        <begin position="1"/>
        <end position="22"/>
    </location>
</feature>
<name>A0ABV6RPE4_9GAMM</name>
<keyword evidence="3" id="KW-1185">Reference proteome</keyword>
<protein>
    <submittedName>
        <fullName evidence="2">DUF3515 domain-containing protein</fullName>
    </submittedName>
</protein>
<evidence type="ECO:0000313" key="2">
    <source>
        <dbReference type="EMBL" id="MFC0678676.1"/>
    </source>
</evidence>
<proteinExistence type="predicted"/>
<gene>
    <name evidence="2" type="ORF">ACFFGH_12570</name>
</gene>
<reference evidence="2 3" key="1">
    <citation type="submission" date="2024-09" db="EMBL/GenBank/DDBJ databases">
        <authorList>
            <person name="Sun Q."/>
            <person name="Mori K."/>
        </authorList>
    </citation>
    <scope>NUCLEOTIDE SEQUENCE [LARGE SCALE GENOMIC DNA]</scope>
    <source>
        <strain evidence="2 3">KCTC 23076</strain>
    </source>
</reference>
<dbReference type="PROSITE" id="PS51257">
    <property type="entry name" value="PROKAR_LIPOPROTEIN"/>
    <property type="match status" value="1"/>
</dbReference>
<evidence type="ECO:0000313" key="3">
    <source>
        <dbReference type="Proteomes" id="UP001589896"/>
    </source>
</evidence>
<accession>A0ABV6RPE4</accession>
<dbReference type="InterPro" id="IPR021903">
    <property type="entry name" value="DUF3515"/>
</dbReference>
<dbReference type="EMBL" id="JBHLTG010000002">
    <property type="protein sequence ID" value="MFC0678676.1"/>
    <property type="molecule type" value="Genomic_DNA"/>
</dbReference>
<feature type="chain" id="PRO_5046555551" evidence="1">
    <location>
        <begin position="23"/>
        <end position="158"/>
    </location>
</feature>